<dbReference type="AlphaFoldDB" id="A0A5B8N063"/>
<dbReference type="Pfam" id="PF00685">
    <property type="entry name" value="Sulfotransfer_1"/>
    <property type="match status" value="1"/>
</dbReference>
<dbReference type="EC" id="2.8.2.-" evidence="4"/>
<gene>
    <name evidence="6" type="ORF">A3770_17p78900</name>
</gene>
<feature type="binding site" evidence="3">
    <location>
        <position position="42"/>
    </location>
    <ligand>
        <name>3'-phosphoadenylyl sulfate</name>
        <dbReference type="ChEBI" id="CHEBI:58339"/>
    </ligand>
</feature>
<evidence type="ECO:0000256" key="2">
    <source>
        <dbReference type="ARBA" id="ARBA00023180"/>
    </source>
</evidence>
<dbReference type="PANTHER" id="PTHR10605:SF56">
    <property type="entry name" value="BIFUNCTIONAL HEPARAN SULFATE N-DEACETYLASE_N-SULFOTRANSFERASE"/>
    <property type="match status" value="1"/>
</dbReference>
<evidence type="ECO:0000256" key="4">
    <source>
        <dbReference type="RuleBase" id="RU361155"/>
    </source>
</evidence>
<name>A0A5B8N063_9CHLO</name>
<keyword evidence="2" id="KW-0325">Glycoprotein</keyword>
<protein>
    <recommendedName>
        <fullName evidence="4">Sulfotransferase</fullName>
        <ecNumber evidence="4">2.8.2.-</ecNumber>
    </recommendedName>
</protein>
<dbReference type="OrthoDB" id="39787at2759"/>
<organism evidence="6 7">
    <name type="scientific">Chloropicon primus</name>
    <dbReference type="NCBI Taxonomy" id="1764295"/>
    <lineage>
        <taxon>Eukaryota</taxon>
        <taxon>Viridiplantae</taxon>
        <taxon>Chlorophyta</taxon>
        <taxon>Chloropicophyceae</taxon>
        <taxon>Chloropicales</taxon>
        <taxon>Chloropicaceae</taxon>
        <taxon>Chloropicon</taxon>
    </lineage>
</organism>
<dbReference type="EMBL" id="CP031050">
    <property type="protein sequence ID" value="QDZ25372.1"/>
    <property type="molecule type" value="Genomic_DNA"/>
</dbReference>
<evidence type="ECO:0000313" key="7">
    <source>
        <dbReference type="Proteomes" id="UP000316726"/>
    </source>
</evidence>
<dbReference type="GO" id="GO:0008146">
    <property type="term" value="F:sulfotransferase activity"/>
    <property type="evidence" value="ECO:0007669"/>
    <property type="project" value="InterPro"/>
</dbReference>
<dbReference type="Proteomes" id="UP000316726">
    <property type="component" value="Chromosome 17"/>
</dbReference>
<dbReference type="InterPro" id="IPR027417">
    <property type="entry name" value="P-loop_NTPase"/>
</dbReference>
<evidence type="ECO:0000313" key="6">
    <source>
        <dbReference type="EMBL" id="QDZ25372.1"/>
    </source>
</evidence>
<reference evidence="6 7" key="1">
    <citation type="submission" date="2018-07" db="EMBL/GenBank/DDBJ databases">
        <title>The complete nuclear genome of the prasinophyte Chloropicon primus (CCMP1205).</title>
        <authorList>
            <person name="Pombert J.-F."/>
            <person name="Otis C."/>
            <person name="Turmel M."/>
            <person name="Lemieux C."/>
        </authorList>
    </citation>
    <scope>NUCLEOTIDE SEQUENCE [LARGE SCALE GENOMIC DNA]</scope>
    <source>
        <strain evidence="6 7">CCMP1205</strain>
    </source>
</reference>
<dbReference type="Gene3D" id="3.40.50.300">
    <property type="entry name" value="P-loop containing nucleotide triphosphate hydrolases"/>
    <property type="match status" value="1"/>
</dbReference>
<proteinExistence type="inferred from homology"/>
<dbReference type="SUPFAM" id="SSF52540">
    <property type="entry name" value="P-loop containing nucleoside triphosphate hydrolases"/>
    <property type="match status" value="1"/>
</dbReference>
<evidence type="ECO:0000256" key="1">
    <source>
        <dbReference type="ARBA" id="ARBA00022679"/>
    </source>
</evidence>
<feature type="domain" description="Sulfotransferase" evidence="5">
    <location>
        <begin position="26"/>
        <end position="162"/>
    </location>
</feature>
<dbReference type="PANTHER" id="PTHR10605">
    <property type="entry name" value="HEPARAN SULFATE SULFOTRANSFERASE"/>
    <property type="match status" value="1"/>
</dbReference>
<evidence type="ECO:0000259" key="5">
    <source>
        <dbReference type="Pfam" id="PF00685"/>
    </source>
</evidence>
<sequence length="205" mass="24244">MDATPDSFWYPEHVYEVYKDDPDLDRLKIIVLLREPIARELSLYNHMRNLWSKDPDPKAWYRRVSTESFPEFAKKKLRDGADYKSYYAQYLSRWFQFFDPQQILVLSYEHEVLPGTPAKQRIGDFLGHSFRDDKGAFPRVNEQSNPNKIRKVPCSVVERARPTVERWNKELYELLATWKPHAMDPFPKFEIAACVGGDHNDTETN</sequence>
<dbReference type="InterPro" id="IPR037359">
    <property type="entry name" value="NST/OST"/>
</dbReference>
<keyword evidence="1 4" id="KW-0808">Transferase</keyword>
<dbReference type="InterPro" id="IPR000863">
    <property type="entry name" value="Sulfotransferase_dom"/>
</dbReference>
<feature type="binding site" evidence="3">
    <location>
        <position position="34"/>
    </location>
    <ligand>
        <name>3'-phosphoadenylyl sulfate</name>
        <dbReference type="ChEBI" id="CHEBI:58339"/>
    </ligand>
</feature>
<comment type="similarity">
    <text evidence="4">Belongs to the sulfotransferase 1 family.</text>
</comment>
<accession>A0A5B8N063</accession>
<keyword evidence="7" id="KW-1185">Reference proteome</keyword>
<evidence type="ECO:0000256" key="3">
    <source>
        <dbReference type="PIRSR" id="PIRSR637359-2"/>
    </source>
</evidence>